<keyword evidence="2" id="KW-1185">Reference proteome</keyword>
<evidence type="ECO:0000313" key="1">
    <source>
        <dbReference type="EMBL" id="KAH3753857.1"/>
    </source>
</evidence>
<sequence length="72" mass="8020">MNCPSVTPLPYKLTRLTQENPPVWYGDYQPSSHELGMAIALGSPRDFQGIAGSFGENANYRIPKTYKSQIES</sequence>
<gene>
    <name evidence="1" type="ORF">DPMN_188507</name>
</gene>
<reference evidence="1" key="2">
    <citation type="submission" date="2020-11" db="EMBL/GenBank/DDBJ databases">
        <authorList>
            <person name="McCartney M.A."/>
            <person name="Auch B."/>
            <person name="Kono T."/>
            <person name="Mallez S."/>
            <person name="Becker A."/>
            <person name="Gohl D.M."/>
            <person name="Silverstein K.A.T."/>
            <person name="Koren S."/>
            <person name="Bechman K.B."/>
            <person name="Herman A."/>
            <person name="Abrahante J.E."/>
            <person name="Garbe J."/>
        </authorList>
    </citation>
    <scope>NUCLEOTIDE SEQUENCE</scope>
    <source>
        <strain evidence="1">Duluth1</strain>
        <tissue evidence="1">Whole animal</tissue>
    </source>
</reference>
<proteinExistence type="predicted"/>
<name>A0A9D4DQ76_DREPO</name>
<reference evidence="1" key="1">
    <citation type="journal article" date="2019" name="bioRxiv">
        <title>The Genome of the Zebra Mussel, Dreissena polymorpha: A Resource for Invasive Species Research.</title>
        <authorList>
            <person name="McCartney M.A."/>
            <person name="Auch B."/>
            <person name="Kono T."/>
            <person name="Mallez S."/>
            <person name="Zhang Y."/>
            <person name="Obille A."/>
            <person name="Becker A."/>
            <person name="Abrahante J.E."/>
            <person name="Garbe J."/>
            <person name="Badalamenti J.P."/>
            <person name="Herman A."/>
            <person name="Mangelson H."/>
            <person name="Liachko I."/>
            <person name="Sullivan S."/>
            <person name="Sone E.D."/>
            <person name="Koren S."/>
            <person name="Silverstein K.A.T."/>
            <person name="Beckman K.B."/>
            <person name="Gohl D.M."/>
        </authorList>
    </citation>
    <scope>NUCLEOTIDE SEQUENCE</scope>
    <source>
        <strain evidence="1">Duluth1</strain>
        <tissue evidence="1">Whole animal</tissue>
    </source>
</reference>
<dbReference type="AlphaFoldDB" id="A0A9D4DQ76"/>
<evidence type="ECO:0000313" key="2">
    <source>
        <dbReference type="Proteomes" id="UP000828390"/>
    </source>
</evidence>
<organism evidence="1 2">
    <name type="scientific">Dreissena polymorpha</name>
    <name type="common">Zebra mussel</name>
    <name type="synonym">Mytilus polymorpha</name>
    <dbReference type="NCBI Taxonomy" id="45954"/>
    <lineage>
        <taxon>Eukaryota</taxon>
        <taxon>Metazoa</taxon>
        <taxon>Spiralia</taxon>
        <taxon>Lophotrochozoa</taxon>
        <taxon>Mollusca</taxon>
        <taxon>Bivalvia</taxon>
        <taxon>Autobranchia</taxon>
        <taxon>Heteroconchia</taxon>
        <taxon>Euheterodonta</taxon>
        <taxon>Imparidentia</taxon>
        <taxon>Neoheterodontei</taxon>
        <taxon>Myida</taxon>
        <taxon>Dreissenoidea</taxon>
        <taxon>Dreissenidae</taxon>
        <taxon>Dreissena</taxon>
    </lineage>
</organism>
<comment type="caution">
    <text evidence="1">The sequence shown here is derived from an EMBL/GenBank/DDBJ whole genome shotgun (WGS) entry which is preliminary data.</text>
</comment>
<dbReference type="Proteomes" id="UP000828390">
    <property type="component" value="Unassembled WGS sequence"/>
</dbReference>
<accession>A0A9D4DQ76</accession>
<protein>
    <submittedName>
        <fullName evidence="1">Uncharacterized protein</fullName>
    </submittedName>
</protein>
<dbReference type="EMBL" id="JAIWYP010000010">
    <property type="protein sequence ID" value="KAH3753857.1"/>
    <property type="molecule type" value="Genomic_DNA"/>
</dbReference>